<evidence type="ECO:0008006" key="3">
    <source>
        <dbReference type="Google" id="ProtNLM"/>
    </source>
</evidence>
<dbReference type="AlphaFoldDB" id="A0A4Y7RDS0"/>
<evidence type="ECO:0000313" key="2">
    <source>
        <dbReference type="Proteomes" id="UP000298324"/>
    </source>
</evidence>
<evidence type="ECO:0000313" key="1">
    <source>
        <dbReference type="EMBL" id="TEB06913.1"/>
    </source>
</evidence>
<keyword evidence="2" id="KW-1185">Reference proteome</keyword>
<name>A0A4Y7RDS0_9FIRM</name>
<proteinExistence type="predicted"/>
<protein>
    <recommendedName>
        <fullName evidence="3">DUF4264 domain-containing protein</fullName>
    </recommendedName>
</protein>
<dbReference type="InterPro" id="IPR012190">
    <property type="entry name" value="UCP036698"/>
</dbReference>
<dbReference type="Proteomes" id="UP000298324">
    <property type="component" value="Unassembled WGS sequence"/>
</dbReference>
<organism evidence="1 2">
    <name type="scientific">Pelotomaculum schinkii</name>
    <dbReference type="NCBI Taxonomy" id="78350"/>
    <lineage>
        <taxon>Bacteria</taxon>
        <taxon>Bacillati</taxon>
        <taxon>Bacillota</taxon>
        <taxon>Clostridia</taxon>
        <taxon>Eubacteriales</taxon>
        <taxon>Desulfotomaculaceae</taxon>
        <taxon>Pelotomaculum</taxon>
    </lineage>
</organism>
<reference evidence="1 2" key="1">
    <citation type="journal article" date="2018" name="Environ. Microbiol.">
        <title>Novel energy conservation strategies and behaviour of Pelotomaculum schinkii driving syntrophic propionate catabolism.</title>
        <authorList>
            <person name="Hidalgo-Ahumada C.A.P."/>
            <person name="Nobu M.K."/>
            <person name="Narihiro T."/>
            <person name="Tamaki H."/>
            <person name="Liu W.T."/>
            <person name="Kamagata Y."/>
            <person name="Stams A.J.M."/>
            <person name="Imachi H."/>
            <person name="Sousa D.Z."/>
        </authorList>
    </citation>
    <scope>NUCLEOTIDE SEQUENCE [LARGE SCALE GENOMIC DNA]</scope>
    <source>
        <strain evidence="1 2">HH</strain>
    </source>
</reference>
<dbReference type="RefSeq" id="WP_134218471.1">
    <property type="nucleotide sequence ID" value="NZ_QFGA01000001.1"/>
</dbReference>
<accession>A0A4Y7RDS0</accession>
<sequence length="62" mass="6993">MENNEGSLTGKLELIAVKTFKNYDEMYKVVNFLNNTLKDKKLIFGLTKDSANGTVTISIYES</sequence>
<gene>
    <name evidence="1" type="ORF">Psch_00447</name>
</gene>
<dbReference type="EMBL" id="QFGA01000001">
    <property type="protein sequence ID" value="TEB06913.1"/>
    <property type="molecule type" value="Genomic_DNA"/>
</dbReference>
<dbReference type="Pfam" id="PF14084">
    <property type="entry name" value="DUF4264"/>
    <property type="match status" value="1"/>
</dbReference>
<comment type="caution">
    <text evidence="1">The sequence shown here is derived from an EMBL/GenBank/DDBJ whole genome shotgun (WGS) entry which is preliminary data.</text>
</comment>